<gene>
    <name evidence="3" type="ORF">CCAE0312_LOCUS1232</name>
</gene>
<dbReference type="SMART" id="SM00306">
    <property type="entry name" value="HintN"/>
    <property type="match status" value="1"/>
</dbReference>
<reference evidence="3" key="1">
    <citation type="submission" date="2021-01" db="EMBL/GenBank/DDBJ databases">
        <authorList>
            <person name="Corre E."/>
            <person name="Pelletier E."/>
            <person name="Niang G."/>
            <person name="Scheremetjew M."/>
            <person name="Finn R."/>
            <person name="Kale V."/>
            <person name="Holt S."/>
            <person name="Cochrane G."/>
            <person name="Meng A."/>
            <person name="Brown T."/>
            <person name="Cohen L."/>
        </authorList>
    </citation>
    <scope>NUCLEOTIDE SEQUENCE</scope>
    <source>
        <strain evidence="3">SAG 36.94</strain>
    </source>
</reference>
<dbReference type="AlphaFoldDB" id="A0A7S1T707"/>
<proteinExistence type="predicted"/>
<feature type="signal peptide" evidence="1">
    <location>
        <begin position="1"/>
        <end position="21"/>
    </location>
</feature>
<evidence type="ECO:0000313" key="3">
    <source>
        <dbReference type="EMBL" id="CAD9225644.1"/>
    </source>
</evidence>
<evidence type="ECO:0000256" key="1">
    <source>
        <dbReference type="SAM" id="SignalP"/>
    </source>
</evidence>
<organism evidence="3">
    <name type="scientific">Compsopogon caeruleus</name>
    <dbReference type="NCBI Taxonomy" id="31354"/>
    <lineage>
        <taxon>Eukaryota</taxon>
        <taxon>Rhodophyta</taxon>
        <taxon>Compsopogonophyceae</taxon>
        <taxon>Compsopogonales</taxon>
        <taxon>Compsopogonaceae</taxon>
        <taxon>Compsopogon</taxon>
    </lineage>
</organism>
<protein>
    <recommendedName>
        <fullName evidence="2">Hint domain-containing protein</fullName>
    </recommendedName>
</protein>
<accession>A0A7S1T707</accession>
<dbReference type="PANTHER" id="PTHR11889">
    <property type="entry name" value="HEDGEHOG"/>
    <property type="match status" value="1"/>
</dbReference>
<feature type="chain" id="PRO_5030773020" description="Hint domain-containing protein" evidence="1">
    <location>
        <begin position="22"/>
        <end position="325"/>
    </location>
</feature>
<dbReference type="GO" id="GO:0016540">
    <property type="term" value="P:protein autoprocessing"/>
    <property type="evidence" value="ECO:0007669"/>
    <property type="project" value="InterPro"/>
</dbReference>
<dbReference type="EMBL" id="HBGH01002285">
    <property type="protein sequence ID" value="CAD9225644.1"/>
    <property type="molecule type" value="Transcribed_RNA"/>
</dbReference>
<dbReference type="InterPro" id="IPR036844">
    <property type="entry name" value="Hint_dom_sf"/>
</dbReference>
<dbReference type="InterPro" id="IPR003587">
    <property type="entry name" value="Hint_dom_N"/>
</dbReference>
<dbReference type="PANTHER" id="PTHR11889:SF31">
    <property type="entry name" value="PROTEIN HEDGEHOG"/>
    <property type="match status" value="1"/>
</dbReference>
<dbReference type="CDD" id="cd00081">
    <property type="entry name" value="Hint"/>
    <property type="match status" value="1"/>
</dbReference>
<keyword evidence="1" id="KW-0732">Signal</keyword>
<sequence>MRRRMGWIVVVVSMGMWVAESAMSYCTCRYSTDSCLCGSNPCETTVPLITNDGCGTAPTGEGYVNCRVFCGSTGLDWCKPSNCKCVGCPAGVLNDPSTATDSVNCQKRCQSLRCQNSTFSENILAVCTGDGAQVVFQQGARYCFSSRMKVERVDGTIADMSQLKIGDRVRSSKDTFSEVFAFTHQDPDATAEFLQLTLSNGQYIELSPGHYLVTDQGLLSADSVQPGQLILGDEGQPVEVFSSRRVHSEGVFNPQTLDGTIVVNGVVCSTYTRAVHPRFAAIVLFPLRVGYRLGHRRGLGELFRDQRTELLHTIPVGPARLATIL</sequence>
<dbReference type="InterPro" id="IPR001767">
    <property type="entry name" value="Hedgehog_Hint"/>
</dbReference>
<dbReference type="Pfam" id="PF01079">
    <property type="entry name" value="Hint"/>
    <property type="match status" value="1"/>
</dbReference>
<feature type="domain" description="Hint" evidence="2">
    <location>
        <begin position="141"/>
        <end position="234"/>
    </location>
</feature>
<name>A0A7S1T707_9RHOD</name>
<dbReference type="Gene3D" id="2.170.16.10">
    <property type="entry name" value="Hedgehog/Intein (Hint) domain"/>
    <property type="match status" value="1"/>
</dbReference>
<dbReference type="SUPFAM" id="SSF51294">
    <property type="entry name" value="Hedgehog/intein (Hint) domain"/>
    <property type="match status" value="1"/>
</dbReference>
<dbReference type="InterPro" id="IPR050387">
    <property type="entry name" value="Hedgehog_Signaling"/>
</dbReference>
<evidence type="ECO:0000259" key="2">
    <source>
        <dbReference type="SMART" id="SM00306"/>
    </source>
</evidence>